<dbReference type="InParanoid" id="A0A212EP64"/>
<feature type="non-terminal residue" evidence="1">
    <location>
        <position position="1"/>
    </location>
</feature>
<reference evidence="1 2" key="1">
    <citation type="journal article" date="2011" name="Cell">
        <title>The monarch butterfly genome yields insights into long-distance migration.</title>
        <authorList>
            <person name="Zhan S."/>
            <person name="Merlin C."/>
            <person name="Boore J.L."/>
            <person name="Reppert S.M."/>
        </authorList>
    </citation>
    <scope>NUCLEOTIDE SEQUENCE [LARGE SCALE GENOMIC DNA]</scope>
    <source>
        <strain evidence="1">F-2</strain>
    </source>
</reference>
<dbReference type="EMBL" id="AGBW02013521">
    <property type="protein sequence ID" value="OWR43269.1"/>
    <property type="molecule type" value="Genomic_DNA"/>
</dbReference>
<keyword evidence="2" id="KW-1185">Reference proteome</keyword>
<organism evidence="1 2">
    <name type="scientific">Danaus plexippus plexippus</name>
    <dbReference type="NCBI Taxonomy" id="278856"/>
    <lineage>
        <taxon>Eukaryota</taxon>
        <taxon>Metazoa</taxon>
        <taxon>Ecdysozoa</taxon>
        <taxon>Arthropoda</taxon>
        <taxon>Hexapoda</taxon>
        <taxon>Insecta</taxon>
        <taxon>Pterygota</taxon>
        <taxon>Neoptera</taxon>
        <taxon>Endopterygota</taxon>
        <taxon>Lepidoptera</taxon>
        <taxon>Glossata</taxon>
        <taxon>Ditrysia</taxon>
        <taxon>Papilionoidea</taxon>
        <taxon>Nymphalidae</taxon>
        <taxon>Danainae</taxon>
        <taxon>Danaini</taxon>
        <taxon>Danaina</taxon>
        <taxon>Danaus</taxon>
        <taxon>Danaus</taxon>
    </lineage>
</organism>
<comment type="caution">
    <text evidence="1">The sequence shown here is derived from an EMBL/GenBank/DDBJ whole genome shotgun (WGS) entry which is preliminary data.</text>
</comment>
<evidence type="ECO:0000313" key="2">
    <source>
        <dbReference type="Proteomes" id="UP000007151"/>
    </source>
</evidence>
<dbReference type="Proteomes" id="UP000007151">
    <property type="component" value="Unassembled WGS sequence"/>
</dbReference>
<name>A0A212EP64_DANPL</name>
<sequence>FIVIVSRGQTSPDFIPLDIFIKAFSKKQFIQSELRASPTAAAEDISSPGYARSGVSICLAHSWLTCPQSMSHHFAVNQVPAKSLCE</sequence>
<gene>
    <name evidence="1" type="ORF">KGM_213328B</name>
</gene>
<proteinExistence type="predicted"/>
<dbReference type="AlphaFoldDB" id="A0A212EP64"/>
<evidence type="ECO:0000313" key="1">
    <source>
        <dbReference type="EMBL" id="OWR43269.1"/>
    </source>
</evidence>
<accession>A0A212EP64</accession>
<protein>
    <submittedName>
        <fullName evidence="1">Uncharacterized protein</fullName>
    </submittedName>
</protein>
<dbReference type="KEGG" id="dpl:KGM_213328B"/>